<proteinExistence type="predicted"/>
<dbReference type="EMBL" id="LKHV02000001">
    <property type="protein sequence ID" value="MCS5708991.1"/>
    <property type="molecule type" value="Genomic_DNA"/>
</dbReference>
<dbReference type="PANTHER" id="PTHR43018">
    <property type="entry name" value="PHOSPHO-2-DEHYDRO-3-DEOXYHEPTONATE ALDOLASE"/>
    <property type="match status" value="1"/>
</dbReference>
<reference evidence="4" key="1">
    <citation type="submission" date="2015-09" db="EMBL/GenBank/DDBJ databases">
        <title>Draft Genome Sequences of Two Novel Amoeba-resistant Intranuclear Bacteria, Candidatus Berkiella cookevillensis and Candidatus Berkiella aquae.</title>
        <authorList>
            <person name="Mehari Y.T."/>
            <person name="Arivett B.A."/>
            <person name="Farone A.L."/>
            <person name="Gunderson J.H."/>
            <person name="Farone M.B."/>
        </authorList>
    </citation>
    <scope>NUCLEOTIDE SEQUENCE [LARGE SCALE GENOMIC DNA]</scope>
    <source>
        <strain evidence="4">CC99</strain>
    </source>
</reference>
<dbReference type="Pfam" id="PF00793">
    <property type="entry name" value="DAHP_synth_1"/>
    <property type="match status" value="1"/>
</dbReference>
<evidence type="ECO:0000259" key="2">
    <source>
        <dbReference type="Pfam" id="PF00793"/>
    </source>
</evidence>
<reference evidence="5" key="2">
    <citation type="journal article" date="2016" name="Genome Announc.">
        <title>Draft Genome Sequences of Two Novel Amoeba-Resistant Intranuclear Bacteria, 'Candidatus Berkiella cookevillensis' and 'Candidatus Berkiella aquae'.</title>
        <authorList>
            <person name="Mehari Y.T."/>
            <person name="Arivett B.A."/>
            <person name="Farone A.L."/>
            <person name="Gunderson J.H."/>
            <person name="Farone M.B."/>
        </authorList>
    </citation>
    <scope>NUCLEOTIDE SEQUENCE</scope>
    <source>
        <strain evidence="5">CC99</strain>
    </source>
</reference>
<evidence type="ECO:0000313" key="5">
    <source>
        <dbReference type="EMBL" id="MCS5708991.1"/>
    </source>
</evidence>
<dbReference type="RefSeq" id="WP_057624026.1">
    <property type="nucleotide sequence ID" value="NZ_LKHV02000001.1"/>
</dbReference>
<dbReference type="STRING" id="437022.CC99x_00906"/>
<evidence type="ECO:0000313" key="6">
    <source>
        <dbReference type="Proteomes" id="UP000051494"/>
    </source>
</evidence>
<accession>A0A0Q9YS94</accession>
<evidence type="ECO:0000259" key="3">
    <source>
        <dbReference type="Pfam" id="PF18152"/>
    </source>
</evidence>
<dbReference type="InterPro" id="IPR052899">
    <property type="entry name" value="Class-I_DAHP_synthase"/>
</dbReference>
<evidence type="ECO:0000256" key="1">
    <source>
        <dbReference type="ARBA" id="ARBA00022679"/>
    </source>
</evidence>
<dbReference type="Gene3D" id="3.20.20.70">
    <property type="entry name" value="Aldolase class I"/>
    <property type="match status" value="1"/>
</dbReference>
<protein>
    <submittedName>
        <fullName evidence="4">Phospho-2-dehydro-3-deoxyheptonate aldolase</fullName>
        <ecNumber evidence="4">2.5.1.54</ecNumber>
    </submittedName>
</protein>
<dbReference type="InterPro" id="IPR013785">
    <property type="entry name" value="Aldolase_TIM"/>
</dbReference>
<dbReference type="InterPro" id="IPR006218">
    <property type="entry name" value="DAHP1/KDSA"/>
</dbReference>
<name>A0A0Q9YS94_9GAMM</name>
<feature type="domain" description="DAHP synthase ferredoxin-like" evidence="3">
    <location>
        <begin position="1"/>
        <end position="73"/>
    </location>
</feature>
<feature type="domain" description="DAHP synthetase I/KDSA" evidence="2">
    <location>
        <begin position="100"/>
        <end position="349"/>
    </location>
</feature>
<comment type="caution">
    <text evidence="4">The sequence shown here is derived from an EMBL/GenBank/DDBJ whole genome shotgun (WGS) entry which is preliminary data.</text>
</comment>
<dbReference type="Pfam" id="PF18152">
    <property type="entry name" value="DAHP_snth_FXD"/>
    <property type="match status" value="1"/>
</dbReference>
<dbReference type="GO" id="GO:0003849">
    <property type="term" value="F:3-deoxy-7-phosphoheptulonate synthase activity"/>
    <property type="evidence" value="ECO:0007669"/>
    <property type="project" value="UniProtKB-EC"/>
</dbReference>
<evidence type="ECO:0000313" key="4">
    <source>
        <dbReference type="EMBL" id="KRG19377.1"/>
    </source>
</evidence>
<keyword evidence="1 4" id="KW-0808">Transferase</keyword>
<dbReference type="OrthoDB" id="9802281at2"/>
<gene>
    <name evidence="4" type="primary">aroF_1</name>
    <name evidence="5" type="ORF">CC99x_008760</name>
    <name evidence="4" type="ORF">CC99x_00906</name>
</gene>
<dbReference type="InterPro" id="IPR041071">
    <property type="entry name" value="DAHP_snth_FXD"/>
</dbReference>
<dbReference type="PANTHER" id="PTHR43018:SF1">
    <property type="entry name" value="PROTEIN AROA(G)"/>
    <property type="match status" value="1"/>
</dbReference>
<dbReference type="EC" id="2.5.1.54" evidence="4"/>
<dbReference type="AlphaFoldDB" id="A0A0Q9YS94"/>
<keyword evidence="6" id="KW-1185">Reference proteome</keyword>
<reference evidence="5" key="3">
    <citation type="submission" date="2021-06" db="EMBL/GenBank/DDBJ databases">
        <title>Genomic Description and Analysis of Intracellular Bacteria, Candidatus Berkiella cookevillensis and Candidatus Berkiella aquae.</title>
        <authorList>
            <person name="Kidane D.T."/>
            <person name="Mehari Y.T."/>
            <person name="Rice F.C."/>
            <person name="Arivett B.A."/>
            <person name="Farone A.L."/>
            <person name="Berk S.G."/>
            <person name="Farone M.B."/>
        </authorList>
    </citation>
    <scope>NUCLEOTIDE SEQUENCE</scope>
    <source>
        <strain evidence="5">CC99</strain>
    </source>
</reference>
<organism evidence="4">
    <name type="scientific">Candidatus Berkiella cookevillensis</name>
    <dbReference type="NCBI Taxonomy" id="437022"/>
    <lineage>
        <taxon>Bacteria</taxon>
        <taxon>Pseudomonadati</taxon>
        <taxon>Pseudomonadota</taxon>
        <taxon>Gammaproteobacteria</taxon>
        <taxon>Candidatus Berkiellales</taxon>
        <taxon>Candidatus Berkiellaceae</taxon>
        <taxon>Candidatus Berkiella</taxon>
    </lineage>
</organism>
<dbReference type="PATRIC" id="fig|1590042.3.peg.926"/>
<sequence length="370" mass="41129">MIIILKPNTDPHSAEYQFTLNALSKFANVEAKISIIQGVQESITEIHLIGDTQQISKESIEALPAVHQVIRISSDYKILGRYSNSSALSFEYNGVHFSQDSFHVFAGLCAVDNAENVESTFKVLSEYKQVCTRMGAYKPRTSPYAFQGLGKSCLPYVFELAGQYGIKVIAMEVTHERQIEEINDVLALTGNPTGVMLQIGTRNAQNFELLRAVGSQQTFPILFKRGFGITLNESLLAAEYLAKAGNNKIIFCLRGVKSHFGNPHRNLVDFCQVSLVKRITRLAVCVDPSHAVGLLSEGTDKISDIYHVSAQGVIAGANMVLLDVHPNPPQARVDSQQALHIQNLEWFLQDMLLCRETYEKRKKLAETFHA</sequence>
<dbReference type="Gene3D" id="3.30.70.1140">
    <property type="entry name" value="Phospho-2-dehydro-3-deoxyheptonate aldolase, domain 1"/>
    <property type="match status" value="1"/>
</dbReference>
<dbReference type="EMBL" id="LKHV01000003">
    <property type="protein sequence ID" value="KRG19377.1"/>
    <property type="molecule type" value="Genomic_DNA"/>
</dbReference>
<dbReference type="SUPFAM" id="SSF51569">
    <property type="entry name" value="Aldolase"/>
    <property type="match status" value="1"/>
</dbReference>
<dbReference type="Proteomes" id="UP000051494">
    <property type="component" value="Unassembled WGS sequence"/>
</dbReference>